<gene>
    <name evidence="1" type="ORF">FSARC_15032</name>
</gene>
<sequence length="332" mass="36042">MSLLEYPSQETYDHLNRSINDLTAQPTLCEAFKVVGAVGHARGCQVDLNTAFQKITALPDSQETNSDAKDVDQVEVYADHLTASTPVRLPINCVLLTLIARVAFVEPKPVVVELPDGFDQVVIELHCARSALPITLTFQLPNGKTPVNVVVDPKKAEPGHRYWAIVVAVDGTSSVNSGTDTATLTQLFESSTRSIADTIQDGGDMAAIGWDTYNDNMRRLLNYQLLLASKVEDFNPALSYQIADFVMGICQGIPKAFDLYSQASAMVASKVVNQGNTMTSLVPKLDLSTAQQVLKSRLDSASAFDSAYRELQRQDVNSNNASLLASVTLDKS</sequence>
<reference evidence="1" key="2">
    <citation type="submission" date="2020-05" db="EMBL/GenBank/DDBJ databases">
        <authorList>
            <person name="Kim H.-S."/>
            <person name="Proctor R.H."/>
            <person name="Brown D.W."/>
        </authorList>
    </citation>
    <scope>NUCLEOTIDE SEQUENCE</scope>
    <source>
        <strain evidence="1">NRRL 20472</strain>
    </source>
</reference>
<evidence type="ECO:0000313" key="1">
    <source>
        <dbReference type="EMBL" id="KAF4943129.1"/>
    </source>
</evidence>
<keyword evidence="2" id="KW-1185">Reference proteome</keyword>
<evidence type="ECO:0000313" key="2">
    <source>
        <dbReference type="Proteomes" id="UP000622797"/>
    </source>
</evidence>
<organism evidence="1 2">
    <name type="scientific">Fusarium sarcochroum</name>
    <dbReference type="NCBI Taxonomy" id="1208366"/>
    <lineage>
        <taxon>Eukaryota</taxon>
        <taxon>Fungi</taxon>
        <taxon>Dikarya</taxon>
        <taxon>Ascomycota</taxon>
        <taxon>Pezizomycotina</taxon>
        <taxon>Sordariomycetes</taxon>
        <taxon>Hypocreomycetidae</taxon>
        <taxon>Hypocreales</taxon>
        <taxon>Nectriaceae</taxon>
        <taxon>Fusarium</taxon>
        <taxon>Fusarium lateritium species complex</taxon>
    </lineage>
</organism>
<comment type="caution">
    <text evidence="1">The sequence shown here is derived from an EMBL/GenBank/DDBJ whole genome shotgun (WGS) entry which is preliminary data.</text>
</comment>
<dbReference type="Proteomes" id="UP000622797">
    <property type="component" value="Unassembled WGS sequence"/>
</dbReference>
<accession>A0A8H4WMM3</accession>
<reference evidence="1" key="1">
    <citation type="journal article" date="2020" name="BMC Genomics">
        <title>Correction to: Identification and distribution of gene clusters required for synthesis of sphingolipid metabolism inhibitors in diverse species of the filamentous fungus Fusarium.</title>
        <authorList>
            <person name="Kim H.S."/>
            <person name="Lohmar J.M."/>
            <person name="Busman M."/>
            <person name="Brown D.W."/>
            <person name="Naumann T.A."/>
            <person name="Divon H.H."/>
            <person name="Lysoe E."/>
            <person name="Uhlig S."/>
            <person name="Proctor R.H."/>
        </authorList>
    </citation>
    <scope>NUCLEOTIDE SEQUENCE</scope>
    <source>
        <strain evidence="1">NRRL 20472</strain>
    </source>
</reference>
<dbReference type="OrthoDB" id="4700943at2759"/>
<proteinExistence type="predicted"/>
<dbReference type="EMBL" id="JABEXW010001730">
    <property type="protein sequence ID" value="KAF4943129.1"/>
    <property type="molecule type" value="Genomic_DNA"/>
</dbReference>
<feature type="non-terminal residue" evidence="1">
    <location>
        <position position="1"/>
    </location>
</feature>
<dbReference type="AlphaFoldDB" id="A0A8H4WMM3"/>
<name>A0A8H4WMM3_9HYPO</name>
<protein>
    <submittedName>
        <fullName evidence="1">Uncharacterized protein</fullName>
    </submittedName>
</protein>